<protein>
    <submittedName>
        <fullName evidence="2">Uncharacterized protein</fullName>
    </submittedName>
</protein>
<reference evidence="2" key="1">
    <citation type="submission" date="2021-01" db="EMBL/GenBank/DDBJ databases">
        <authorList>
            <person name="Corre E."/>
            <person name="Pelletier E."/>
            <person name="Niang G."/>
            <person name="Scheremetjew M."/>
            <person name="Finn R."/>
            <person name="Kale V."/>
            <person name="Holt S."/>
            <person name="Cochrane G."/>
            <person name="Meng A."/>
            <person name="Brown T."/>
            <person name="Cohen L."/>
        </authorList>
    </citation>
    <scope>NUCLEOTIDE SEQUENCE</scope>
    <source>
        <strain evidence="2">CCMP3328</strain>
    </source>
</reference>
<evidence type="ECO:0000313" key="2">
    <source>
        <dbReference type="EMBL" id="CAD8342896.1"/>
    </source>
</evidence>
<proteinExistence type="predicted"/>
<gene>
    <name evidence="2" type="ORF">CAUS1442_LOCUS15031</name>
</gene>
<evidence type="ECO:0000256" key="1">
    <source>
        <dbReference type="SAM" id="MobiDB-lite"/>
    </source>
</evidence>
<accession>A0A7S0F7B4</accession>
<organism evidence="2">
    <name type="scientific">Craspedostauros australis</name>
    <dbReference type="NCBI Taxonomy" id="1486917"/>
    <lineage>
        <taxon>Eukaryota</taxon>
        <taxon>Sar</taxon>
        <taxon>Stramenopiles</taxon>
        <taxon>Ochrophyta</taxon>
        <taxon>Bacillariophyta</taxon>
        <taxon>Bacillariophyceae</taxon>
        <taxon>Bacillariophycidae</taxon>
        <taxon>Naviculales</taxon>
        <taxon>Naviculaceae</taxon>
        <taxon>Craspedostauros</taxon>
    </lineage>
</organism>
<name>A0A7S0F7B4_9STRA</name>
<feature type="region of interest" description="Disordered" evidence="1">
    <location>
        <begin position="1"/>
        <end position="107"/>
    </location>
</feature>
<feature type="compositionally biased region" description="Polar residues" evidence="1">
    <location>
        <begin position="92"/>
        <end position="105"/>
    </location>
</feature>
<sequence>MPLELASDIDSDSHHSSSYGSVGRKKLNVGKDNLQRGNSRRGSNMTAGSSTKRKAVASNTLKWEEEWQKMGSTPQQGTTTAPAAATLGDDISNYSNSDTTASSNDALLAPSHNGTGLFCPYSTSTNLLGGEDVTGITESGLDGLS</sequence>
<feature type="compositionally biased region" description="Polar residues" evidence="1">
    <location>
        <begin position="35"/>
        <end position="50"/>
    </location>
</feature>
<dbReference type="EMBL" id="HBEF01024278">
    <property type="protein sequence ID" value="CAD8342896.1"/>
    <property type="molecule type" value="Transcribed_RNA"/>
</dbReference>
<dbReference type="AlphaFoldDB" id="A0A7S0F7B4"/>